<dbReference type="InterPro" id="IPR027005">
    <property type="entry name" value="PMT-like"/>
</dbReference>
<keyword evidence="1" id="KW-0472">Membrane</keyword>
<dbReference type="PANTHER" id="PTHR10050">
    <property type="entry name" value="DOLICHYL-PHOSPHATE-MANNOSE--PROTEIN MANNOSYLTRANSFERASE"/>
    <property type="match status" value="1"/>
</dbReference>
<dbReference type="AlphaFoldDB" id="A0A6J6JLJ1"/>
<feature type="transmembrane region" description="Helical" evidence="1">
    <location>
        <begin position="73"/>
        <end position="97"/>
    </location>
</feature>
<feature type="transmembrane region" description="Helical" evidence="1">
    <location>
        <begin position="7"/>
        <end position="24"/>
    </location>
</feature>
<evidence type="ECO:0000313" key="3">
    <source>
        <dbReference type="EMBL" id="CAB4638251.1"/>
    </source>
</evidence>
<gene>
    <name evidence="3" type="ORF">UFOPK2162_00210</name>
</gene>
<feature type="transmembrane region" description="Helical" evidence="1">
    <location>
        <begin position="174"/>
        <end position="191"/>
    </location>
</feature>
<feature type="transmembrane region" description="Helical" evidence="1">
    <location>
        <begin position="226"/>
        <end position="249"/>
    </location>
</feature>
<dbReference type="Pfam" id="PF16192">
    <property type="entry name" value="PMT_4TMC"/>
    <property type="match status" value="1"/>
</dbReference>
<reference evidence="3" key="1">
    <citation type="submission" date="2020-05" db="EMBL/GenBank/DDBJ databases">
        <authorList>
            <person name="Chiriac C."/>
            <person name="Salcher M."/>
            <person name="Ghai R."/>
            <person name="Kavagutti S V."/>
        </authorList>
    </citation>
    <scope>NUCLEOTIDE SEQUENCE</scope>
</reference>
<sequence>MHSRTSLLDNFLTVLILAATYFFIRKNYIATAIFLGLALGTKWSAIYFLAIFGPVALYRAFTHHTGRDLIKPTLSRIATFGLLPLAIYVTSWAGWFLSDRGWGRDHSTNPIASFIHYHQQMLNFHTGLSEKHTYAASPWTWLIQSRPTSFFYQSPKSCGAPSCSQEVLAMGTPFLWWAGAIAVFVVIGFWIKSIVKRRMEPASNIIVIGMAAGYLPWFAFQDRTVFSFYSIIFQPFVILAIAYCARWFISQNMRWGQIASVTFALLVFFNFLYFLPVFVGDVMTYDAWYGRMWLPSWI</sequence>
<evidence type="ECO:0000256" key="1">
    <source>
        <dbReference type="SAM" id="Phobius"/>
    </source>
</evidence>
<evidence type="ECO:0000259" key="2">
    <source>
        <dbReference type="Pfam" id="PF16192"/>
    </source>
</evidence>
<feature type="domain" description="Protein O-mannosyl-transferase C-terminal four TM" evidence="2">
    <location>
        <begin position="112"/>
        <end position="297"/>
    </location>
</feature>
<proteinExistence type="predicted"/>
<feature type="transmembrane region" description="Helical" evidence="1">
    <location>
        <begin position="203"/>
        <end position="220"/>
    </location>
</feature>
<name>A0A6J6JLJ1_9ZZZZ</name>
<keyword evidence="1" id="KW-0812">Transmembrane</keyword>
<feature type="transmembrane region" description="Helical" evidence="1">
    <location>
        <begin position="44"/>
        <end position="61"/>
    </location>
</feature>
<protein>
    <submittedName>
        <fullName evidence="3">Unannotated protein</fullName>
    </submittedName>
</protein>
<dbReference type="EMBL" id="CAEZVZ010000017">
    <property type="protein sequence ID" value="CAB4638251.1"/>
    <property type="molecule type" value="Genomic_DNA"/>
</dbReference>
<organism evidence="3">
    <name type="scientific">freshwater metagenome</name>
    <dbReference type="NCBI Taxonomy" id="449393"/>
    <lineage>
        <taxon>unclassified sequences</taxon>
        <taxon>metagenomes</taxon>
        <taxon>ecological metagenomes</taxon>
    </lineage>
</organism>
<dbReference type="PANTHER" id="PTHR10050:SF46">
    <property type="entry name" value="PROTEIN O-MANNOSYL-TRANSFERASE 2"/>
    <property type="match status" value="1"/>
</dbReference>
<dbReference type="InterPro" id="IPR032421">
    <property type="entry name" value="PMT_4TMC"/>
</dbReference>
<feature type="transmembrane region" description="Helical" evidence="1">
    <location>
        <begin position="261"/>
        <end position="279"/>
    </location>
</feature>
<keyword evidence="1" id="KW-1133">Transmembrane helix</keyword>
<accession>A0A6J6JLJ1</accession>